<dbReference type="GO" id="GO:0003677">
    <property type="term" value="F:DNA binding"/>
    <property type="evidence" value="ECO:0007669"/>
    <property type="project" value="InterPro"/>
</dbReference>
<dbReference type="AlphaFoldDB" id="A0AAD0U2I2"/>
<dbReference type="GO" id="GO:0015074">
    <property type="term" value="P:DNA integration"/>
    <property type="evidence" value="ECO:0007669"/>
    <property type="project" value="InterPro"/>
</dbReference>
<dbReference type="Gene3D" id="1.10.443.10">
    <property type="entry name" value="Intergrase catalytic core"/>
    <property type="match status" value="1"/>
</dbReference>
<name>A0AAD0U2I2_9GAMM</name>
<evidence type="ECO:0000256" key="1">
    <source>
        <dbReference type="SAM" id="Phobius"/>
    </source>
</evidence>
<keyword evidence="1" id="KW-1133">Transmembrane helix</keyword>
<dbReference type="EMBL" id="CP033065">
    <property type="protein sequence ID" value="AYM86865.1"/>
    <property type="molecule type" value="Genomic_DNA"/>
</dbReference>
<evidence type="ECO:0000313" key="2">
    <source>
        <dbReference type="EMBL" id="AYM86865.1"/>
    </source>
</evidence>
<accession>A0AAD0U2I2</accession>
<feature type="transmembrane region" description="Helical" evidence="1">
    <location>
        <begin position="323"/>
        <end position="344"/>
    </location>
</feature>
<proteinExistence type="predicted"/>
<dbReference type="GO" id="GO:0006310">
    <property type="term" value="P:DNA recombination"/>
    <property type="evidence" value="ECO:0007669"/>
    <property type="project" value="InterPro"/>
</dbReference>
<protein>
    <recommendedName>
        <fullName evidence="4">Tyr recombinase domain-containing protein</fullName>
    </recommendedName>
</protein>
<dbReference type="Proteomes" id="UP000279995">
    <property type="component" value="Chromosome I"/>
</dbReference>
<sequence>MNKANVVRVPDYIDIPLCEQSDSIDIQKLTPSELYKLNPVVTYEANGQPLNRFRDKQWNYKAYANQNTNRVEAKYIVGFKTLDISQNLSNELKAVVLHSFLNEYPKNNNARVGQIIYEQISKFFIDLNSRGKPSIAVLSKSLNLIETLTRIGPQYALGTMRKSLGGLAKIEKFEIPDIDLVLPIKSGYMLGADKERTIEGLAQKYCRFDSKIPKQTLYIPSNIHSKVINCAVEMLIEAESNIERITNFFVEHWHIHALSEDIEKGMRNHASLSKEKQAIRASGIRRVPSKANREAGIVTRSELLEKYQLKKIDDSYAASGKGIFYYTGIIAAACYIIIASFSGMREDEVMALKHDSYKTKGTKKRKIHFLRSYESKISGGSFVDYVTSPLSERAINILKKLHTPARELIPELKNDPFICITHSLLRLPTYGVTTLTSLLPNFMAHFNITTTAQDLKEHELFNPNSTKTINIGDVWPLSSHQFRRTLIVNFLTHSITGVTQLKQQVKHMYAFMTEYYGKNAELAIALKMSRSRQFMSQLNEERLDIGVVLYKRFYQSEEHLEGVKGKEIERQRGLAQQLTDDEIRLLIKTGAFKLTSTIFGYCTKGNLCDKGHIVDPTFCGARCETMIITIDNALQWEKLYKRNLSLLKSNTMVGFEGAETMMKSQNAVAIKIMKSFDIKYELIEANS</sequence>
<dbReference type="RefSeq" id="WP_121637598.1">
    <property type="nucleotide sequence ID" value="NZ_CP033065.1"/>
</dbReference>
<keyword evidence="1" id="KW-0472">Membrane</keyword>
<gene>
    <name evidence="2" type="ORF">D9T18_09165</name>
</gene>
<dbReference type="InterPro" id="IPR013762">
    <property type="entry name" value="Integrase-like_cat_sf"/>
</dbReference>
<evidence type="ECO:0008006" key="4">
    <source>
        <dbReference type="Google" id="ProtNLM"/>
    </source>
</evidence>
<evidence type="ECO:0000313" key="3">
    <source>
        <dbReference type="Proteomes" id="UP000279995"/>
    </source>
</evidence>
<keyword evidence="1" id="KW-0812">Transmembrane</keyword>
<organism evidence="2 3">
    <name type="scientific">Pseudoalteromonas agarivorans</name>
    <dbReference type="NCBI Taxonomy" id="176102"/>
    <lineage>
        <taxon>Bacteria</taxon>
        <taxon>Pseudomonadati</taxon>
        <taxon>Pseudomonadota</taxon>
        <taxon>Gammaproteobacteria</taxon>
        <taxon>Alteromonadales</taxon>
        <taxon>Pseudoalteromonadaceae</taxon>
        <taxon>Pseudoalteromonas</taxon>
    </lineage>
</organism>
<reference evidence="2 3" key="1">
    <citation type="submission" date="2018-10" db="EMBL/GenBank/DDBJ databases">
        <title>Complete Genome Sequence and Transcriptomic Profiles of a Marine Bacterium, Pseudoalteromonas agarivorans Hao 2018.</title>
        <authorList>
            <person name="Hao L."/>
        </authorList>
    </citation>
    <scope>NUCLEOTIDE SEQUENCE [LARGE SCALE GENOMIC DNA]</scope>
    <source>
        <strain evidence="2 3">Hao 2018</strain>
    </source>
</reference>